<evidence type="ECO:0000313" key="2">
    <source>
        <dbReference type="EMBL" id="VVU95629.1"/>
    </source>
</evidence>
<feature type="transmembrane region" description="Helical" evidence="1">
    <location>
        <begin position="98"/>
        <end position="122"/>
    </location>
</feature>
<dbReference type="AlphaFoldDB" id="A0A5E8CL88"/>
<keyword evidence="1" id="KW-1133">Transmembrane helix</keyword>
<feature type="transmembrane region" description="Helical" evidence="1">
    <location>
        <begin position="134"/>
        <end position="160"/>
    </location>
</feature>
<keyword evidence="1" id="KW-0812">Transmembrane</keyword>
<accession>A0A5E8CL88</accession>
<dbReference type="Pfam" id="PF10067">
    <property type="entry name" value="DUF2306"/>
    <property type="match status" value="1"/>
</dbReference>
<feature type="transmembrane region" description="Helical" evidence="1">
    <location>
        <begin position="40"/>
        <end position="62"/>
    </location>
</feature>
<reference evidence="2" key="1">
    <citation type="submission" date="2019-09" db="EMBL/GenBank/DDBJ databases">
        <authorList>
            <person name="Needham M D."/>
        </authorList>
    </citation>
    <scope>NUCLEOTIDE SEQUENCE</scope>
</reference>
<gene>
    <name evidence="2" type="ORF">CPAV1605_1381</name>
</gene>
<feature type="transmembrane region" description="Helical" evidence="1">
    <location>
        <begin position="166"/>
        <end position="185"/>
    </location>
</feature>
<dbReference type="EMBL" id="CABVLZ010000007">
    <property type="protein sequence ID" value="VVU95629.1"/>
    <property type="molecule type" value="Genomic_DNA"/>
</dbReference>
<proteinExistence type="predicted"/>
<evidence type="ECO:0000256" key="1">
    <source>
        <dbReference type="SAM" id="Phobius"/>
    </source>
</evidence>
<dbReference type="InterPro" id="IPR018750">
    <property type="entry name" value="DUF2306_membrane"/>
</dbReference>
<organism evidence="2">
    <name type="scientific">seawater metagenome</name>
    <dbReference type="NCBI Taxonomy" id="1561972"/>
    <lineage>
        <taxon>unclassified sequences</taxon>
        <taxon>metagenomes</taxon>
        <taxon>ecological metagenomes</taxon>
    </lineage>
</organism>
<feature type="transmembrane region" description="Helical" evidence="1">
    <location>
        <begin position="74"/>
        <end position="92"/>
    </location>
</feature>
<name>A0A5E8CL88_9ZZZZ</name>
<keyword evidence="1" id="KW-0472">Membrane</keyword>
<sequence>MNNYFLLLVVELIFVGLSLSQKISTGFFYANGLKLSNSNMLLYHVISSSFMWICGHLQFWILTDKNIFHRIIGYIYSINALISGITSILLAFNSKHIYGFLITYSLCLGGFNMLYYTINSIYQIRQKKYNKHKMFIFMTSITSHFIIIQRLSSYLLKLIFNMNHNLALYIGFYPVLIGLYVNILFTPWYYRRFLLCIHFIIGSLIYYY</sequence>
<protein>
    <submittedName>
        <fullName evidence="2">Uncharacterized protein</fullName>
    </submittedName>
</protein>